<dbReference type="Proteomes" id="UP000019473">
    <property type="component" value="Unassembled WGS sequence"/>
</dbReference>
<sequence length="220" mass="23972">MLPSQADVRQSVEPEYPPPDWTRDSTPAYEDRSLTPSPFSNHGDVEMRDASGSTIVPSTLGRDVAVTAPDLEPDEHRSRSPERPLPPPVPESPIKQPKRGDRRKSGVQGSKVKKRSTTGTKTKPKSRNVTQKPTQSVGKLVEQAKKGNQDAGQEEGSLDSDKPIKPAPKAGGKVAEAVRNIERQVLQQEQDLKQKDGSQVRRSARANKGVRTSLGYGSPK</sequence>
<feature type="compositionally biased region" description="Polar residues" evidence="1">
    <location>
        <begin position="127"/>
        <end position="137"/>
    </location>
</feature>
<dbReference type="GeneID" id="19175660"/>
<gene>
    <name evidence="2" type="ORF">A1O7_01046</name>
</gene>
<feature type="region of interest" description="Disordered" evidence="1">
    <location>
        <begin position="1"/>
        <end position="175"/>
    </location>
</feature>
<dbReference type="eggNOG" id="ENOG502T56Y">
    <property type="taxonomic scope" value="Eukaryota"/>
</dbReference>
<feature type="region of interest" description="Disordered" evidence="1">
    <location>
        <begin position="188"/>
        <end position="220"/>
    </location>
</feature>
<reference evidence="2 3" key="1">
    <citation type="submission" date="2013-03" db="EMBL/GenBank/DDBJ databases">
        <title>The Genome Sequence of Cladophialophora yegresii CBS 114405.</title>
        <authorList>
            <consortium name="The Broad Institute Genomics Platform"/>
            <person name="Cuomo C."/>
            <person name="de Hoog S."/>
            <person name="Gorbushina A."/>
            <person name="Walker B."/>
            <person name="Young S.K."/>
            <person name="Zeng Q."/>
            <person name="Gargeya S."/>
            <person name="Fitzgerald M."/>
            <person name="Haas B."/>
            <person name="Abouelleil A."/>
            <person name="Allen A.W."/>
            <person name="Alvarado L."/>
            <person name="Arachchi H.M."/>
            <person name="Berlin A.M."/>
            <person name="Chapman S.B."/>
            <person name="Gainer-Dewar J."/>
            <person name="Goldberg J."/>
            <person name="Griggs A."/>
            <person name="Gujja S."/>
            <person name="Hansen M."/>
            <person name="Howarth C."/>
            <person name="Imamovic A."/>
            <person name="Ireland A."/>
            <person name="Larimer J."/>
            <person name="McCowan C."/>
            <person name="Murphy C."/>
            <person name="Pearson M."/>
            <person name="Poon T.W."/>
            <person name="Priest M."/>
            <person name="Roberts A."/>
            <person name="Saif S."/>
            <person name="Shea T."/>
            <person name="Sisk P."/>
            <person name="Sykes S."/>
            <person name="Wortman J."/>
            <person name="Nusbaum C."/>
            <person name="Birren B."/>
        </authorList>
    </citation>
    <scope>NUCLEOTIDE SEQUENCE [LARGE SCALE GENOMIC DNA]</scope>
    <source>
        <strain evidence="2 3">CBS 114405</strain>
    </source>
</reference>
<organism evidence="2 3">
    <name type="scientific">Cladophialophora yegresii CBS 114405</name>
    <dbReference type="NCBI Taxonomy" id="1182544"/>
    <lineage>
        <taxon>Eukaryota</taxon>
        <taxon>Fungi</taxon>
        <taxon>Dikarya</taxon>
        <taxon>Ascomycota</taxon>
        <taxon>Pezizomycotina</taxon>
        <taxon>Eurotiomycetes</taxon>
        <taxon>Chaetothyriomycetidae</taxon>
        <taxon>Chaetothyriales</taxon>
        <taxon>Herpotrichiellaceae</taxon>
        <taxon>Cladophialophora</taxon>
    </lineage>
</organism>
<dbReference type="HOGENOM" id="CLU_1133482_0_0_1"/>
<name>W9W9S8_9EURO</name>
<evidence type="ECO:0000256" key="1">
    <source>
        <dbReference type="SAM" id="MobiDB-lite"/>
    </source>
</evidence>
<comment type="caution">
    <text evidence="2">The sequence shown here is derived from an EMBL/GenBank/DDBJ whole genome shotgun (WGS) entry which is preliminary data.</text>
</comment>
<keyword evidence="3" id="KW-1185">Reference proteome</keyword>
<dbReference type="RefSeq" id="XP_007753275.1">
    <property type="nucleotide sequence ID" value="XM_007755085.1"/>
</dbReference>
<evidence type="ECO:0000313" key="2">
    <source>
        <dbReference type="EMBL" id="EXJ64708.1"/>
    </source>
</evidence>
<dbReference type="VEuPathDB" id="FungiDB:A1O7_01046"/>
<proteinExistence type="predicted"/>
<dbReference type="EMBL" id="AMGW01000001">
    <property type="protein sequence ID" value="EXJ64708.1"/>
    <property type="molecule type" value="Genomic_DNA"/>
</dbReference>
<protein>
    <submittedName>
        <fullName evidence="2">Uncharacterized protein</fullName>
    </submittedName>
</protein>
<dbReference type="OrthoDB" id="4121327at2759"/>
<evidence type="ECO:0000313" key="3">
    <source>
        <dbReference type="Proteomes" id="UP000019473"/>
    </source>
</evidence>
<feature type="compositionally biased region" description="Basic and acidic residues" evidence="1">
    <location>
        <begin position="190"/>
        <end position="199"/>
    </location>
</feature>
<feature type="compositionally biased region" description="Basic residues" evidence="1">
    <location>
        <begin position="111"/>
        <end position="126"/>
    </location>
</feature>
<dbReference type="AlphaFoldDB" id="W9W9S8"/>
<accession>W9W9S8</accession>